<feature type="binding site" evidence="9">
    <location>
        <position position="494"/>
    </location>
    <ligand>
        <name>Mg(2+)</name>
        <dbReference type="ChEBI" id="CHEBI:18420"/>
    </ligand>
</feature>
<dbReference type="Pfam" id="PF03726">
    <property type="entry name" value="PNPase"/>
    <property type="match status" value="1"/>
</dbReference>
<evidence type="ECO:0000256" key="4">
    <source>
        <dbReference type="ARBA" id="ARBA00022679"/>
    </source>
</evidence>
<evidence type="ECO:0000256" key="6">
    <source>
        <dbReference type="ARBA" id="ARBA00022723"/>
    </source>
</evidence>
<reference evidence="11 12" key="1">
    <citation type="submission" date="2020-06" db="EMBL/GenBank/DDBJ databases">
        <title>Schlegella sp. ID0723 isolated from air conditioner.</title>
        <authorList>
            <person name="Kim D.Y."/>
            <person name="Kim D.-U."/>
        </authorList>
    </citation>
    <scope>NUCLEOTIDE SEQUENCE [LARGE SCALE GENOMIC DNA]</scope>
    <source>
        <strain evidence="11 12">ID0723</strain>
    </source>
</reference>
<proteinExistence type="inferred from homology"/>
<dbReference type="InterPro" id="IPR036456">
    <property type="entry name" value="PNPase_PH_RNA-bd_sf"/>
</dbReference>
<dbReference type="PANTHER" id="PTHR11252">
    <property type="entry name" value="POLYRIBONUCLEOTIDE NUCLEOTIDYLTRANSFERASE"/>
    <property type="match status" value="1"/>
</dbReference>
<dbReference type="SUPFAM" id="SSF50249">
    <property type="entry name" value="Nucleic acid-binding proteins"/>
    <property type="match status" value="1"/>
</dbReference>
<dbReference type="SMART" id="SM00322">
    <property type="entry name" value="KH"/>
    <property type="match status" value="1"/>
</dbReference>
<evidence type="ECO:0000256" key="1">
    <source>
        <dbReference type="ARBA" id="ARBA00004496"/>
    </source>
</evidence>
<dbReference type="FunFam" id="3.30.1370.10:FF:000001">
    <property type="entry name" value="Polyribonucleotide nucleotidyltransferase"/>
    <property type="match status" value="1"/>
</dbReference>
<dbReference type="Pfam" id="PF00575">
    <property type="entry name" value="S1"/>
    <property type="match status" value="1"/>
</dbReference>
<evidence type="ECO:0000259" key="10">
    <source>
        <dbReference type="PROSITE" id="PS50126"/>
    </source>
</evidence>
<dbReference type="InterPro" id="IPR012162">
    <property type="entry name" value="PNPase"/>
</dbReference>
<dbReference type="FunFam" id="2.40.50.140:FF:000023">
    <property type="entry name" value="Polyribonucleotide nucleotidyltransferase"/>
    <property type="match status" value="1"/>
</dbReference>
<dbReference type="AlphaFoldDB" id="A0A7Y6NRS8"/>
<gene>
    <name evidence="9 11" type="primary">pnp</name>
    <name evidence="11" type="ORF">HQN59_20405</name>
</gene>
<dbReference type="Pfam" id="PF01138">
    <property type="entry name" value="RNase_PH"/>
    <property type="match status" value="2"/>
</dbReference>
<dbReference type="InterPro" id="IPR015847">
    <property type="entry name" value="ExoRNase_PH_dom2"/>
</dbReference>
<dbReference type="InterPro" id="IPR004088">
    <property type="entry name" value="KH_dom_type_1"/>
</dbReference>
<comment type="catalytic activity">
    <reaction evidence="9">
        <text>RNA(n+1) + phosphate = RNA(n) + a ribonucleoside 5'-diphosphate</text>
        <dbReference type="Rhea" id="RHEA:22096"/>
        <dbReference type="Rhea" id="RHEA-COMP:14527"/>
        <dbReference type="Rhea" id="RHEA-COMP:17342"/>
        <dbReference type="ChEBI" id="CHEBI:43474"/>
        <dbReference type="ChEBI" id="CHEBI:57930"/>
        <dbReference type="ChEBI" id="CHEBI:140395"/>
        <dbReference type="EC" id="2.7.7.8"/>
    </reaction>
</comment>
<dbReference type="InterPro" id="IPR027408">
    <property type="entry name" value="PNPase/RNase_PH_dom_sf"/>
</dbReference>
<dbReference type="RefSeq" id="WP_176070966.1">
    <property type="nucleotide sequence ID" value="NZ_JABWMJ010000011.1"/>
</dbReference>
<comment type="similarity">
    <text evidence="2 9">Belongs to the polyribonucleotide nucleotidyltransferase family.</text>
</comment>
<dbReference type="PANTHER" id="PTHR11252:SF0">
    <property type="entry name" value="POLYRIBONUCLEOTIDE NUCLEOTIDYLTRANSFERASE 1, MITOCHONDRIAL"/>
    <property type="match status" value="1"/>
</dbReference>
<dbReference type="PROSITE" id="PS50126">
    <property type="entry name" value="S1"/>
    <property type="match status" value="1"/>
</dbReference>
<dbReference type="FunFam" id="3.30.230.70:FF:000001">
    <property type="entry name" value="Polyribonucleotide nucleotidyltransferase"/>
    <property type="match status" value="1"/>
</dbReference>
<dbReference type="PROSITE" id="PS50084">
    <property type="entry name" value="KH_TYPE_1"/>
    <property type="match status" value="1"/>
</dbReference>
<dbReference type="InterPro" id="IPR003029">
    <property type="entry name" value="S1_domain"/>
</dbReference>
<dbReference type="GO" id="GO:0000175">
    <property type="term" value="F:3'-5'-RNA exonuclease activity"/>
    <property type="evidence" value="ECO:0007669"/>
    <property type="project" value="TreeGrafter"/>
</dbReference>
<evidence type="ECO:0000313" key="12">
    <source>
        <dbReference type="Proteomes" id="UP000529637"/>
    </source>
</evidence>
<comment type="subcellular location">
    <subcellularLocation>
        <location evidence="1 9">Cytoplasm</location>
    </subcellularLocation>
</comment>
<dbReference type="Gene3D" id="2.40.50.140">
    <property type="entry name" value="Nucleic acid-binding proteins"/>
    <property type="match status" value="1"/>
</dbReference>
<dbReference type="InterPro" id="IPR004087">
    <property type="entry name" value="KH_dom"/>
</dbReference>
<dbReference type="NCBIfam" id="NF008805">
    <property type="entry name" value="PRK11824.1"/>
    <property type="match status" value="1"/>
</dbReference>
<dbReference type="InterPro" id="IPR036612">
    <property type="entry name" value="KH_dom_type_1_sf"/>
</dbReference>
<accession>A0A7Y6NRS8</accession>
<keyword evidence="5 9" id="KW-0548">Nucleotidyltransferase</keyword>
<dbReference type="GO" id="GO:0006402">
    <property type="term" value="P:mRNA catabolic process"/>
    <property type="evidence" value="ECO:0007669"/>
    <property type="project" value="UniProtKB-UniRule"/>
</dbReference>
<dbReference type="GO" id="GO:0003723">
    <property type="term" value="F:RNA binding"/>
    <property type="evidence" value="ECO:0007669"/>
    <property type="project" value="UniProtKB-UniRule"/>
</dbReference>
<evidence type="ECO:0000256" key="2">
    <source>
        <dbReference type="ARBA" id="ARBA00007404"/>
    </source>
</evidence>
<organism evidence="11 12">
    <name type="scientific">Piscinibacter koreensis</name>
    <dbReference type="NCBI Taxonomy" id="2742824"/>
    <lineage>
        <taxon>Bacteria</taxon>
        <taxon>Pseudomonadati</taxon>
        <taxon>Pseudomonadota</taxon>
        <taxon>Betaproteobacteria</taxon>
        <taxon>Burkholderiales</taxon>
        <taxon>Sphaerotilaceae</taxon>
        <taxon>Piscinibacter</taxon>
    </lineage>
</organism>
<comment type="caution">
    <text evidence="11">The sequence shown here is derived from an EMBL/GenBank/DDBJ whole genome shotgun (WGS) entry which is preliminary data.</text>
</comment>
<dbReference type="FunFam" id="3.30.230.70:FF:000002">
    <property type="entry name" value="Polyribonucleotide nucleotidyltransferase"/>
    <property type="match status" value="1"/>
</dbReference>
<name>A0A7Y6NRS8_9BURK</name>
<evidence type="ECO:0000313" key="11">
    <source>
        <dbReference type="EMBL" id="NUZ08126.1"/>
    </source>
</evidence>
<sequence>MSMFNKVTKTFQWGRHTVTLETGEIARQASGAVIVSVEDTVVLATVVAAKNPKPGQDFFPLTVDYIEKTYAAGKIPGSFFKREGRPSELETLTSRLIDRPLRPLFPEGFYNEVQVVIHVLSLNPEVSADIPAMIGASAALAISGIPFNGPIGAARVGYVDGQYVLNPGKTELLDSKMDLIVAGTEAAVLMVESEAQQLSEEIMLGGVVFGHEQGNVAINAIHELVRDAGKPVWDWSAEAKDEAFNAKIAALAEQPLREAYQIRSKQSRTQATRAVTASTIAALQGEGVEFDKVGVENVLFELEAKIVRSQILAGEPRIDGRDTRTVRPIEIRTSLLPRVHGSALFTRGETQALVAATLGTDRDSQRIDALAGEFTEHFMLHYNMPPFATGETGRVGSPKRREIGHGRLAKRALVAVLPDRGEFPYSMRVVSEITESNGSSSMASVCGGCLALMDAGVPLKAHVAGIAMGLIKDGNRFAVLTDILGDEDHLGDMDFKVAGTNAGITALQMDIKIQGITKEIMQVALAQAKEARLHILGKMQEAVGGAKADVSQFAPRLYTMKINPEKIRDVIGKGGATIRALTEETGCTIDIGEDGTITIASTDGEKAEHAKKRIAEITAEVEVGKVYEGPITKILDFGALVNLLPGKDGLLHISQIAHQRVEKVTDFLSEGQVVRVKVLETDEKGRVKLSMKALLEREHAPREPQPSVD</sequence>
<dbReference type="EMBL" id="JABWMJ010000011">
    <property type="protein sequence ID" value="NUZ08126.1"/>
    <property type="molecule type" value="Genomic_DNA"/>
</dbReference>
<comment type="function">
    <text evidence="9">Involved in mRNA degradation. Catalyzes the phosphorolysis of single-stranded polyribonucleotides processively in the 3'- to 5'-direction.</text>
</comment>
<dbReference type="NCBIfam" id="TIGR03591">
    <property type="entry name" value="polynuc_phos"/>
    <property type="match status" value="1"/>
</dbReference>
<keyword evidence="3 9" id="KW-0963">Cytoplasm</keyword>
<dbReference type="SUPFAM" id="SSF54791">
    <property type="entry name" value="Eukaryotic type KH-domain (KH-domain type I)"/>
    <property type="match status" value="1"/>
</dbReference>
<dbReference type="CDD" id="cd11364">
    <property type="entry name" value="RNase_PH_PNPase_2"/>
    <property type="match status" value="1"/>
</dbReference>
<keyword evidence="12" id="KW-1185">Reference proteome</keyword>
<dbReference type="SUPFAM" id="SSF55666">
    <property type="entry name" value="Ribonuclease PH domain 2-like"/>
    <property type="match status" value="2"/>
</dbReference>
<dbReference type="Pfam" id="PF03725">
    <property type="entry name" value="RNase_PH_C"/>
    <property type="match status" value="1"/>
</dbReference>
<keyword evidence="6 9" id="KW-0479">Metal-binding</keyword>
<dbReference type="SUPFAM" id="SSF54211">
    <property type="entry name" value="Ribosomal protein S5 domain 2-like"/>
    <property type="match status" value="2"/>
</dbReference>
<dbReference type="SUPFAM" id="SSF46915">
    <property type="entry name" value="Polynucleotide phosphorylase/guanosine pentaphosphate synthase (PNPase/GPSI), domain 3"/>
    <property type="match status" value="1"/>
</dbReference>
<keyword evidence="8 9" id="KW-0694">RNA-binding</keyword>
<keyword evidence="7 9" id="KW-0460">Magnesium</keyword>
<dbReference type="CDD" id="cd04472">
    <property type="entry name" value="S1_PNPase"/>
    <property type="match status" value="1"/>
</dbReference>
<evidence type="ECO:0000256" key="8">
    <source>
        <dbReference type="ARBA" id="ARBA00022884"/>
    </source>
</evidence>
<dbReference type="InterPro" id="IPR020568">
    <property type="entry name" value="Ribosomal_Su5_D2-typ_SF"/>
</dbReference>
<dbReference type="GO" id="GO:0006396">
    <property type="term" value="P:RNA processing"/>
    <property type="evidence" value="ECO:0007669"/>
    <property type="project" value="InterPro"/>
</dbReference>
<evidence type="ECO:0000256" key="9">
    <source>
        <dbReference type="HAMAP-Rule" id="MF_01595"/>
    </source>
</evidence>
<dbReference type="HAMAP" id="MF_01595">
    <property type="entry name" value="PNPase"/>
    <property type="match status" value="1"/>
</dbReference>
<dbReference type="InterPro" id="IPR015848">
    <property type="entry name" value="PNPase_PH_RNA-bd_bac/org-type"/>
</dbReference>
<feature type="domain" description="S1 motif" evidence="10">
    <location>
        <begin position="624"/>
        <end position="692"/>
    </location>
</feature>
<comment type="cofactor">
    <cofactor evidence="9">
        <name>Mg(2+)</name>
        <dbReference type="ChEBI" id="CHEBI:18420"/>
    </cofactor>
</comment>
<evidence type="ECO:0000256" key="5">
    <source>
        <dbReference type="ARBA" id="ARBA00022695"/>
    </source>
</evidence>
<dbReference type="InterPro" id="IPR001247">
    <property type="entry name" value="ExoRNase_PH_dom1"/>
</dbReference>
<dbReference type="GO" id="GO:0005829">
    <property type="term" value="C:cytosol"/>
    <property type="evidence" value="ECO:0007669"/>
    <property type="project" value="TreeGrafter"/>
</dbReference>
<dbReference type="InterPro" id="IPR012340">
    <property type="entry name" value="NA-bd_OB-fold"/>
</dbReference>
<keyword evidence="4 9" id="KW-0808">Transferase</keyword>
<dbReference type="Gene3D" id="3.30.1370.10">
    <property type="entry name" value="K Homology domain, type 1"/>
    <property type="match status" value="1"/>
</dbReference>
<dbReference type="Gene3D" id="3.30.230.70">
    <property type="entry name" value="GHMP Kinase, N-terminal domain"/>
    <property type="match status" value="2"/>
</dbReference>
<dbReference type="EC" id="2.7.7.8" evidence="9"/>
<dbReference type="InterPro" id="IPR036345">
    <property type="entry name" value="ExoRNase_PH_dom2_sf"/>
</dbReference>
<dbReference type="SMART" id="SM00316">
    <property type="entry name" value="S1"/>
    <property type="match status" value="1"/>
</dbReference>
<dbReference type="CDD" id="cd11363">
    <property type="entry name" value="RNase_PH_PNPase_1"/>
    <property type="match status" value="1"/>
</dbReference>
<evidence type="ECO:0000256" key="7">
    <source>
        <dbReference type="ARBA" id="ARBA00022842"/>
    </source>
</evidence>
<dbReference type="GO" id="GO:0000287">
    <property type="term" value="F:magnesium ion binding"/>
    <property type="evidence" value="ECO:0007669"/>
    <property type="project" value="UniProtKB-UniRule"/>
</dbReference>
<dbReference type="CDD" id="cd02393">
    <property type="entry name" value="KH-I_PNPase"/>
    <property type="match status" value="1"/>
</dbReference>
<dbReference type="GO" id="GO:0004654">
    <property type="term" value="F:polyribonucleotide nucleotidyltransferase activity"/>
    <property type="evidence" value="ECO:0007669"/>
    <property type="project" value="UniProtKB-UniRule"/>
</dbReference>
<dbReference type="Proteomes" id="UP000529637">
    <property type="component" value="Unassembled WGS sequence"/>
</dbReference>
<dbReference type="PIRSF" id="PIRSF005499">
    <property type="entry name" value="PNPase"/>
    <property type="match status" value="1"/>
</dbReference>
<dbReference type="Pfam" id="PF00013">
    <property type="entry name" value="KH_1"/>
    <property type="match status" value="1"/>
</dbReference>
<feature type="binding site" evidence="9">
    <location>
        <position position="488"/>
    </location>
    <ligand>
        <name>Mg(2+)</name>
        <dbReference type="ChEBI" id="CHEBI:18420"/>
    </ligand>
</feature>
<protein>
    <recommendedName>
        <fullName evidence="9">Polyribonucleotide nucleotidyltransferase</fullName>
        <ecNumber evidence="9">2.7.7.8</ecNumber>
    </recommendedName>
    <alternativeName>
        <fullName evidence="9">Polynucleotide phosphorylase</fullName>
        <shortName evidence="9">PNPase</shortName>
    </alternativeName>
</protein>
<evidence type="ECO:0000256" key="3">
    <source>
        <dbReference type="ARBA" id="ARBA00022490"/>
    </source>
</evidence>